<dbReference type="Gene3D" id="3.20.10.10">
    <property type="entry name" value="D-amino Acid Aminotransferase, subunit A, domain 2"/>
    <property type="match status" value="1"/>
</dbReference>
<comment type="similarity">
    <text evidence="4">Belongs to the class-IV pyridoxal-phosphate-dependent aminotransferase family.</text>
</comment>
<dbReference type="AlphaFoldDB" id="A0A518CZT7"/>
<dbReference type="Proteomes" id="UP000319342">
    <property type="component" value="Chromosome"/>
</dbReference>
<evidence type="ECO:0000256" key="4">
    <source>
        <dbReference type="ARBA" id="ARBA00009320"/>
    </source>
</evidence>
<evidence type="ECO:0000256" key="8">
    <source>
        <dbReference type="ARBA" id="ARBA00049229"/>
    </source>
</evidence>
<evidence type="ECO:0000256" key="7">
    <source>
        <dbReference type="ARBA" id="ARBA00048798"/>
    </source>
</evidence>
<evidence type="ECO:0000256" key="6">
    <source>
        <dbReference type="ARBA" id="ARBA00048212"/>
    </source>
</evidence>
<dbReference type="PANTHER" id="PTHR42743:SF11">
    <property type="entry name" value="AMINODEOXYCHORISMATE LYASE"/>
    <property type="match status" value="1"/>
</dbReference>
<comment type="pathway">
    <text evidence="2">Amino-acid biosynthesis; L-valine biosynthesis; L-valine from pyruvate: step 4/4.</text>
</comment>
<comment type="catalytic activity">
    <reaction evidence="6">
        <text>L-valine + 2-oxoglutarate = 3-methyl-2-oxobutanoate + L-glutamate</text>
        <dbReference type="Rhea" id="RHEA:24813"/>
        <dbReference type="ChEBI" id="CHEBI:11851"/>
        <dbReference type="ChEBI" id="CHEBI:16810"/>
        <dbReference type="ChEBI" id="CHEBI:29985"/>
        <dbReference type="ChEBI" id="CHEBI:57762"/>
        <dbReference type="EC" id="2.6.1.42"/>
    </reaction>
</comment>
<gene>
    <name evidence="9" type="primary">ilvE_1</name>
    <name evidence="9" type="ORF">Pla163_18410</name>
</gene>
<comment type="pathway">
    <text evidence="3">Amino-acid biosynthesis; L-leucine biosynthesis; L-leucine from 3-methyl-2-oxobutanoate: step 4/4.</text>
</comment>
<dbReference type="Pfam" id="PF01063">
    <property type="entry name" value="Aminotran_4"/>
    <property type="match status" value="1"/>
</dbReference>
<dbReference type="SUPFAM" id="SSF56752">
    <property type="entry name" value="D-aminoacid aminotransferase-like PLP-dependent enzymes"/>
    <property type="match status" value="1"/>
</dbReference>
<name>A0A518CZT7_9BACT</name>
<dbReference type="GO" id="GO:0052654">
    <property type="term" value="F:L-leucine-2-oxoglutarate transaminase activity"/>
    <property type="evidence" value="ECO:0007669"/>
    <property type="project" value="RHEA"/>
</dbReference>
<sequence length="277" mass="28975">MSADPRERWVVLGGQVVAVDEARIDPRDPAVTGGAALLETFAVVGGSALLFEQHLERLNRSEAELGWARTPAAAVRGGIEGLLAACGVDSGALRLVRSPGPPGGPDTVLLGLRALPEPPAEGLDLVVDDGTWAAPSGFDGHKHTGRLARTLLRERARQRGAWDALLVGRDGAVLEATCANLVVVGRDGLVRTPPLEHGVLPGVVRQILVDAGEVQEGRLLVSHLSDAREVLLTSSLIGCRGARRLFAGPQGPKRELPGAEGSVAIRLRARLGVRVPG</sequence>
<evidence type="ECO:0000256" key="3">
    <source>
        <dbReference type="ARBA" id="ARBA00005072"/>
    </source>
</evidence>
<dbReference type="EMBL" id="CP036290">
    <property type="protein sequence ID" value="QDU84727.1"/>
    <property type="molecule type" value="Genomic_DNA"/>
</dbReference>
<dbReference type="EC" id="2.6.1.42" evidence="5"/>
<dbReference type="InterPro" id="IPR050571">
    <property type="entry name" value="Class-IV_PLP-Dep_Aminotrnsfr"/>
</dbReference>
<organism evidence="9 10">
    <name type="scientific">Rohdeia mirabilis</name>
    <dbReference type="NCBI Taxonomy" id="2528008"/>
    <lineage>
        <taxon>Bacteria</taxon>
        <taxon>Pseudomonadati</taxon>
        <taxon>Planctomycetota</taxon>
        <taxon>Planctomycetia</taxon>
        <taxon>Planctomycetia incertae sedis</taxon>
        <taxon>Rohdeia</taxon>
    </lineage>
</organism>
<accession>A0A518CZT7</accession>
<comment type="catalytic activity">
    <reaction evidence="8">
        <text>L-leucine + 2-oxoglutarate = 4-methyl-2-oxopentanoate + L-glutamate</text>
        <dbReference type="Rhea" id="RHEA:18321"/>
        <dbReference type="ChEBI" id="CHEBI:16810"/>
        <dbReference type="ChEBI" id="CHEBI:17865"/>
        <dbReference type="ChEBI" id="CHEBI:29985"/>
        <dbReference type="ChEBI" id="CHEBI:57427"/>
        <dbReference type="EC" id="2.6.1.42"/>
    </reaction>
</comment>
<dbReference type="GO" id="GO:0052655">
    <property type="term" value="F:L-valine-2-oxoglutarate transaminase activity"/>
    <property type="evidence" value="ECO:0007669"/>
    <property type="project" value="RHEA"/>
</dbReference>
<dbReference type="OrthoDB" id="9805628at2"/>
<dbReference type="InterPro" id="IPR001544">
    <property type="entry name" value="Aminotrans_IV"/>
</dbReference>
<comment type="catalytic activity">
    <reaction evidence="7">
        <text>L-isoleucine + 2-oxoglutarate = (S)-3-methyl-2-oxopentanoate + L-glutamate</text>
        <dbReference type="Rhea" id="RHEA:24801"/>
        <dbReference type="ChEBI" id="CHEBI:16810"/>
        <dbReference type="ChEBI" id="CHEBI:29985"/>
        <dbReference type="ChEBI" id="CHEBI:35146"/>
        <dbReference type="ChEBI" id="CHEBI:58045"/>
        <dbReference type="EC" id="2.6.1.42"/>
    </reaction>
</comment>
<evidence type="ECO:0000313" key="9">
    <source>
        <dbReference type="EMBL" id="QDU84727.1"/>
    </source>
</evidence>
<evidence type="ECO:0000256" key="2">
    <source>
        <dbReference type="ARBA" id="ARBA00004931"/>
    </source>
</evidence>
<evidence type="ECO:0000256" key="1">
    <source>
        <dbReference type="ARBA" id="ARBA00004824"/>
    </source>
</evidence>
<evidence type="ECO:0000256" key="5">
    <source>
        <dbReference type="ARBA" id="ARBA00013053"/>
    </source>
</evidence>
<dbReference type="RefSeq" id="WP_145186793.1">
    <property type="nucleotide sequence ID" value="NZ_CP036290.1"/>
</dbReference>
<keyword evidence="9" id="KW-0808">Transferase</keyword>
<dbReference type="GO" id="GO:0052656">
    <property type="term" value="F:L-isoleucine-2-oxoglutarate transaminase activity"/>
    <property type="evidence" value="ECO:0007669"/>
    <property type="project" value="RHEA"/>
</dbReference>
<protein>
    <recommendedName>
        <fullName evidence="5">branched-chain-amino-acid transaminase</fullName>
        <ecNumber evidence="5">2.6.1.42</ecNumber>
    </recommendedName>
</protein>
<dbReference type="Gene3D" id="3.30.470.10">
    <property type="match status" value="1"/>
</dbReference>
<comment type="pathway">
    <text evidence="1">Amino-acid biosynthesis; L-isoleucine biosynthesis; L-isoleucine from 2-oxobutanoate: step 4/4.</text>
</comment>
<keyword evidence="10" id="KW-1185">Reference proteome</keyword>
<dbReference type="GO" id="GO:0046394">
    <property type="term" value="P:carboxylic acid biosynthetic process"/>
    <property type="evidence" value="ECO:0007669"/>
    <property type="project" value="UniProtKB-ARBA"/>
</dbReference>
<dbReference type="InterPro" id="IPR036038">
    <property type="entry name" value="Aminotransferase-like"/>
</dbReference>
<reference evidence="9 10" key="1">
    <citation type="submission" date="2019-02" db="EMBL/GenBank/DDBJ databases">
        <title>Deep-cultivation of Planctomycetes and their phenomic and genomic characterization uncovers novel biology.</title>
        <authorList>
            <person name="Wiegand S."/>
            <person name="Jogler M."/>
            <person name="Boedeker C."/>
            <person name="Pinto D."/>
            <person name="Vollmers J."/>
            <person name="Rivas-Marin E."/>
            <person name="Kohn T."/>
            <person name="Peeters S.H."/>
            <person name="Heuer A."/>
            <person name="Rast P."/>
            <person name="Oberbeckmann S."/>
            <person name="Bunk B."/>
            <person name="Jeske O."/>
            <person name="Meyerdierks A."/>
            <person name="Storesund J.E."/>
            <person name="Kallscheuer N."/>
            <person name="Luecker S."/>
            <person name="Lage O.M."/>
            <person name="Pohl T."/>
            <person name="Merkel B.J."/>
            <person name="Hornburger P."/>
            <person name="Mueller R.-W."/>
            <person name="Bruemmer F."/>
            <person name="Labrenz M."/>
            <person name="Spormann A.M."/>
            <person name="Op den Camp H."/>
            <person name="Overmann J."/>
            <person name="Amann R."/>
            <person name="Jetten M.S.M."/>
            <person name="Mascher T."/>
            <person name="Medema M.H."/>
            <person name="Devos D.P."/>
            <person name="Kaster A.-K."/>
            <person name="Ovreas L."/>
            <person name="Rohde M."/>
            <person name="Galperin M.Y."/>
            <person name="Jogler C."/>
        </authorList>
    </citation>
    <scope>NUCLEOTIDE SEQUENCE [LARGE SCALE GENOMIC DNA]</scope>
    <source>
        <strain evidence="9 10">Pla163</strain>
    </source>
</reference>
<dbReference type="InterPro" id="IPR043131">
    <property type="entry name" value="BCAT-like_N"/>
</dbReference>
<dbReference type="InterPro" id="IPR043132">
    <property type="entry name" value="BCAT-like_C"/>
</dbReference>
<evidence type="ECO:0000313" key="10">
    <source>
        <dbReference type="Proteomes" id="UP000319342"/>
    </source>
</evidence>
<keyword evidence="9" id="KW-0032">Aminotransferase</keyword>
<dbReference type="PANTHER" id="PTHR42743">
    <property type="entry name" value="AMINO-ACID AMINOTRANSFERASE"/>
    <property type="match status" value="1"/>
</dbReference>
<proteinExistence type="inferred from homology"/>